<feature type="transmembrane region" description="Helical" evidence="10">
    <location>
        <begin position="191"/>
        <end position="213"/>
    </location>
</feature>
<dbReference type="STRING" id="56857.A0A200QMA3"/>
<organism evidence="12 13">
    <name type="scientific">Macleaya cordata</name>
    <name type="common">Five-seeded plume-poppy</name>
    <name type="synonym">Bocconia cordata</name>
    <dbReference type="NCBI Taxonomy" id="56857"/>
    <lineage>
        <taxon>Eukaryota</taxon>
        <taxon>Viridiplantae</taxon>
        <taxon>Streptophyta</taxon>
        <taxon>Embryophyta</taxon>
        <taxon>Tracheophyta</taxon>
        <taxon>Spermatophyta</taxon>
        <taxon>Magnoliopsida</taxon>
        <taxon>Ranunculales</taxon>
        <taxon>Papaveraceae</taxon>
        <taxon>Papaveroideae</taxon>
        <taxon>Macleaya</taxon>
    </lineage>
</organism>
<proteinExistence type="inferred from homology"/>
<evidence type="ECO:0000256" key="6">
    <source>
        <dbReference type="ARBA" id="ARBA00023053"/>
    </source>
</evidence>
<feature type="transmembrane region" description="Helical" evidence="10">
    <location>
        <begin position="462"/>
        <end position="485"/>
    </location>
</feature>
<evidence type="ECO:0000256" key="4">
    <source>
        <dbReference type="ARBA" id="ARBA00022692"/>
    </source>
</evidence>
<dbReference type="GO" id="GO:0015297">
    <property type="term" value="F:antiporter activity"/>
    <property type="evidence" value="ECO:0007669"/>
    <property type="project" value="UniProtKB-KW"/>
</dbReference>
<feature type="domain" description="Sodium/calcium exchanger membrane region" evidence="11">
    <location>
        <begin position="441"/>
        <end position="593"/>
    </location>
</feature>
<keyword evidence="5 10" id="KW-1133">Transmembrane helix</keyword>
<keyword evidence="6" id="KW-0915">Sodium</keyword>
<accession>A0A200QMA3</accession>
<gene>
    <name evidence="12" type="ORF">BVC80_1017g13</name>
</gene>
<dbReference type="OMA" id="AANYFCS"/>
<comment type="subcellular location">
    <subcellularLocation>
        <location evidence="1">Membrane</location>
        <topology evidence="1">Multi-pass membrane protein</topology>
    </subcellularLocation>
</comment>
<evidence type="ECO:0000313" key="13">
    <source>
        <dbReference type="Proteomes" id="UP000195402"/>
    </source>
</evidence>
<keyword evidence="8" id="KW-0406">Ion transport</keyword>
<dbReference type="InterPro" id="IPR044880">
    <property type="entry name" value="NCX_ion-bd_dom_sf"/>
</dbReference>
<dbReference type="InParanoid" id="A0A200QMA3"/>
<feature type="transmembrane region" description="Helical" evidence="10">
    <location>
        <begin position="225"/>
        <end position="244"/>
    </location>
</feature>
<feature type="transmembrane region" description="Helical" evidence="10">
    <location>
        <begin position="406"/>
        <end position="425"/>
    </location>
</feature>
<dbReference type="Proteomes" id="UP000195402">
    <property type="component" value="Unassembled WGS sequence"/>
</dbReference>
<dbReference type="InterPro" id="IPR004837">
    <property type="entry name" value="NaCa_Exmemb"/>
</dbReference>
<comment type="caution">
    <text evidence="12">The sequence shown here is derived from an EMBL/GenBank/DDBJ whole genome shotgun (WGS) entry which is preliminary data.</text>
</comment>
<dbReference type="FunCoup" id="A0A200QMA3">
    <property type="interactions" value="269"/>
</dbReference>
<evidence type="ECO:0000256" key="3">
    <source>
        <dbReference type="ARBA" id="ARBA00022449"/>
    </source>
</evidence>
<feature type="transmembrane region" description="Helical" evidence="10">
    <location>
        <begin position="506"/>
        <end position="535"/>
    </location>
</feature>
<dbReference type="EMBL" id="MVGT01001671">
    <property type="protein sequence ID" value="OVA11555.1"/>
    <property type="molecule type" value="Genomic_DNA"/>
</dbReference>
<name>A0A200QMA3_MACCD</name>
<evidence type="ECO:0000256" key="10">
    <source>
        <dbReference type="SAM" id="Phobius"/>
    </source>
</evidence>
<keyword evidence="3" id="KW-0050">Antiport</keyword>
<dbReference type="OrthoDB" id="407410at2759"/>
<dbReference type="AlphaFoldDB" id="A0A200QMA3"/>
<feature type="transmembrane region" description="Helical" evidence="10">
    <location>
        <begin position="547"/>
        <end position="565"/>
    </location>
</feature>
<feature type="transmembrane region" description="Helical" evidence="10">
    <location>
        <begin position="577"/>
        <end position="595"/>
    </location>
</feature>
<feature type="domain" description="Sodium/calcium exchanger membrane region" evidence="11">
    <location>
        <begin position="124"/>
        <end position="267"/>
    </location>
</feature>
<dbReference type="PANTHER" id="PTHR12266">
    <property type="entry name" value="NA+/CA2+ K+ INDEPENDENT EXCHANGER"/>
    <property type="match status" value="1"/>
</dbReference>
<feature type="transmembrane region" description="Helical" evidence="10">
    <location>
        <begin position="21"/>
        <end position="39"/>
    </location>
</feature>
<evidence type="ECO:0000259" key="11">
    <source>
        <dbReference type="Pfam" id="PF01699"/>
    </source>
</evidence>
<dbReference type="GO" id="GO:0016020">
    <property type="term" value="C:membrane"/>
    <property type="evidence" value="ECO:0007669"/>
    <property type="project" value="UniProtKB-SubCell"/>
</dbReference>
<sequence length="607" mass="66126">MARVVFSITHFKKSFNLFTNISFLFLLCFFLTIHIYSASNFNLLHQPKRSNSIINIFSSSSSSSLNLTDGIDNCSGIYQFHDHQAKCEYVRSNRGCGSRGYIDYLQLFYCICGSNPFLGYSLLILWLILLFYLLGNTAANYFCSSLESLSKILKLSPTIAGVTLLSLGNGAPDVFSSIVSFMGKGSGGVGLNSILGGAFFVSSIVVGIISISISSREISVDKSSFIRDVLFFILALCSLLVIVVVGKINIWGAIAFVSLYFIYVLIVATAHLCRKKDKEVSSSPFAVSSITRIFLGNESTDEIGEFGTPLLGYGGDEKLVSIEKGGINGNEDGDDQNGGITSCEYFRCFLYVIELPLYLPRRMTIPVVSEERWSKSFAVISVTLAPVLLVALWDSQRENLGYNGSLVIYLSGGLVGIVFGTIAFVTTKFSRPPKRCLLPWLVGGFLMSVTWSYIIAEELVALLISLGIIFEISPSILGLTVLAWGNSLGDLIANVAMAMNGEQDGAQIAISGCYAGPIFNTIMGLGMSFVFSAWSQYPSSFDIPRDTSLYETIGFLMAGLLWALVILPRKNMKLDRFLGGGLLAIYLCFLCVRLTQTLGGVPLHGPL</sequence>
<keyword evidence="13" id="KW-1185">Reference proteome</keyword>
<evidence type="ECO:0000256" key="5">
    <source>
        <dbReference type="ARBA" id="ARBA00022989"/>
    </source>
</evidence>
<feature type="transmembrane region" description="Helical" evidence="10">
    <location>
        <begin position="377"/>
        <end position="394"/>
    </location>
</feature>
<feature type="transmembrane region" description="Helical" evidence="10">
    <location>
        <begin position="155"/>
        <end position="171"/>
    </location>
</feature>
<comment type="similarity">
    <text evidence="9">Belongs to the Ca(2+):cation antiporter (CaCA) (TC 2.A.19) family. Cation/calcium exchanger (CCX) subfamily.</text>
</comment>
<reference evidence="12 13" key="1">
    <citation type="journal article" date="2017" name="Mol. Plant">
        <title>The Genome of Medicinal Plant Macleaya cordata Provides New Insights into Benzylisoquinoline Alkaloids Metabolism.</title>
        <authorList>
            <person name="Liu X."/>
            <person name="Liu Y."/>
            <person name="Huang P."/>
            <person name="Ma Y."/>
            <person name="Qing Z."/>
            <person name="Tang Q."/>
            <person name="Cao H."/>
            <person name="Cheng P."/>
            <person name="Zheng Y."/>
            <person name="Yuan Z."/>
            <person name="Zhou Y."/>
            <person name="Liu J."/>
            <person name="Tang Z."/>
            <person name="Zhuo Y."/>
            <person name="Zhang Y."/>
            <person name="Yu L."/>
            <person name="Huang J."/>
            <person name="Yang P."/>
            <person name="Peng Q."/>
            <person name="Zhang J."/>
            <person name="Jiang W."/>
            <person name="Zhang Z."/>
            <person name="Lin K."/>
            <person name="Ro D.K."/>
            <person name="Chen X."/>
            <person name="Xiong X."/>
            <person name="Shang Y."/>
            <person name="Huang S."/>
            <person name="Zeng J."/>
        </authorList>
    </citation>
    <scope>NUCLEOTIDE SEQUENCE [LARGE SCALE GENOMIC DNA]</scope>
    <source>
        <strain evidence="13">cv. BLH2017</strain>
        <tissue evidence="12">Root</tissue>
    </source>
</reference>
<keyword evidence="7 10" id="KW-0472">Membrane</keyword>
<dbReference type="Pfam" id="PF01699">
    <property type="entry name" value="Na_Ca_ex"/>
    <property type="match status" value="2"/>
</dbReference>
<keyword evidence="2" id="KW-0813">Transport</keyword>
<dbReference type="Gene3D" id="1.20.1420.30">
    <property type="entry name" value="NCX, central ion-binding region"/>
    <property type="match status" value="2"/>
</dbReference>
<feature type="transmembrane region" description="Helical" evidence="10">
    <location>
        <begin position="250"/>
        <end position="273"/>
    </location>
</feature>
<evidence type="ECO:0000256" key="1">
    <source>
        <dbReference type="ARBA" id="ARBA00004141"/>
    </source>
</evidence>
<feature type="transmembrane region" description="Helical" evidence="10">
    <location>
        <begin position="123"/>
        <end position="143"/>
    </location>
</feature>
<dbReference type="GO" id="GO:0008324">
    <property type="term" value="F:monoatomic cation transmembrane transporter activity"/>
    <property type="evidence" value="ECO:0007669"/>
    <property type="project" value="TreeGrafter"/>
</dbReference>
<evidence type="ECO:0000313" key="12">
    <source>
        <dbReference type="EMBL" id="OVA11555.1"/>
    </source>
</evidence>
<protein>
    <submittedName>
        <fullName evidence="12">Sodium/calcium exchanger membrane region</fullName>
    </submittedName>
</protein>
<dbReference type="InterPro" id="IPR051359">
    <property type="entry name" value="CaCA_antiporter"/>
</dbReference>
<feature type="transmembrane region" description="Helical" evidence="10">
    <location>
        <begin position="437"/>
        <end position="456"/>
    </location>
</feature>
<evidence type="ECO:0000256" key="2">
    <source>
        <dbReference type="ARBA" id="ARBA00022448"/>
    </source>
</evidence>
<keyword evidence="4 10" id="KW-0812">Transmembrane</keyword>
<dbReference type="GO" id="GO:0006814">
    <property type="term" value="P:sodium ion transport"/>
    <property type="evidence" value="ECO:0007669"/>
    <property type="project" value="UniProtKB-KW"/>
</dbReference>
<dbReference type="PANTHER" id="PTHR12266:SF36">
    <property type="entry name" value="OS10G0436900 PROTEIN"/>
    <property type="match status" value="1"/>
</dbReference>
<evidence type="ECO:0000256" key="7">
    <source>
        <dbReference type="ARBA" id="ARBA00023136"/>
    </source>
</evidence>
<evidence type="ECO:0000256" key="8">
    <source>
        <dbReference type="ARBA" id="ARBA00023201"/>
    </source>
</evidence>
<keyword evidence="8" id="KW-0739">Sodium transport</keyword>
<evidence type="ECO:0000256" key="9">
    <source>
        <dbReference type="ARBA" id="ARBA00038187"/>
    </source>
</evidence>